<dbReference type="Gene3D" id="1.10.10.10">
    <property type="entry name" value="Winged helix-like DNA-binding domain superfamily/Winged helix DNA-binding domain"/>
    <property type="match status" value="1"/>
</dbReference>
<dbReference type="OrthoDB" id="360007at2"/>
<dbReference type="InterPro" id="IPR036388">
    <property type="entry name" value="WH-like_DNA-bd_sf"/>
</dbReference>
<accession>A0A5C1QEQ0</accession>
<sequence>MDIEKMYEMYKVDAISRKKFNDGIIEYAYNQVSKDRYIEAGDFIVEFIPRVNSIIDKYNTDLASFTHYLNKHIKWIMFSFNKAYVIERDKVEACKYHYITEFKERLCVTETPVEYKITEKAKKLLLINNGKVGKETIRKRLEIFTLKNSRVLSYEQINLLASLLDRPPRWLFDKIEVLNNLCYKRVHNRDYLRERYNRLFIEVTRIQKKINTMEESYEKEVLSKNMQEKQERKNLIELKLNNRNCGPKNEEVAQVLGIPKGTVDSSLFYLKKALKSLLPTLDIL</sequence>
<dbReference type="Proteomes" id="UP000323824">
    <property type="component" value="Chromosome"/>
</dbReference>
<dbReference type="KEGG" id="sper:EW093_12445"/>
<reference evidence="1 2" key="1">
    <citation type="submission" date="2019-02" db="EMBL/GenBank/DDBJ databases">
        <authorList>
            <person name="Fomenkov A."/>
            <person name="Dubinina G."/>
            <person name="Grabovich M."/>
            <person name="Vincze T."/>
            <person name="Roberts R.J."/>
        </authorList>
    </citation>
    <scope>NUCLEOTIDE SEQUENCE [LARGE SCALE GENOMIC DNA]</scope>
    <source>
        <strain evidence="1 2">P</strain>
    </source>
</reference>
<dbReference type="EMBL" id="CP035807">
    <property type="protein sequence ID" value="QEN05489.1"/>
    <property type="molecule type" value="Genomic_DNA"/>
</dbReference>
<organism evidence="1 2">
    <name type="scientific">Thiospirochaeta perfilievii</name>
    <dbReference type="NCBI Taxonomy" id="252967"/>
    <lineage>
        <taxon>Bacteria</taxon>
        <taxon>Pseudomonadati</taxon>
        <taxon>Spirochaetota</taxon>
        <taxon>Spirochaetia</taxon>
        <taxon>Spirochaetales</taxon>
        <taxon>Spirochaetaceae</taxon>
        <taxon>Thiospirochaeta</taxon>
    </lineage>
</organism>
<name>A0A5C1QEQ0_9SPIO</name>
<dbReference type="AlphaFoldDB" id="A0A5C1QEQ0"/>
<reference evidence="1 2" key="2">
    <citation type="submission" date="2019-09" db="EMBL/GenBank/DDBJ databases">
        <title>Complete Genome Sequence and Methylome Analysis of free living Spirochaetas.</title>
        <authorList>
            <person name="Leshcheva N."/>
            <person name="Mikheeva N."/>
        </authorList>
    </citation>
    <scope>NUCLEOTIDE SEQUENCE [LARGE SCALE GENOMIC DNA]</scope>
    <source>
        <strain evidence="1 2">P</strain>
    </source>
</reference>
<proteinExistence type="predicted"/>
<evidence type="ECO:0000313" key="1">
    <source>
        <dbReference type="EMBL" id="QEN05489.1"/>
    </source>
</evidence>
<dbReference type="RefSeq" id="WP_149568727.1">
    <property type="nucleotide sequence ID" value="NZ_CP035807.1"/>
</dbReference>
<evidence type="ECO:0000313" key="2">
    <source>
        <dbReference type="Proteomes" id="UP000323824"/>
    </source>
</evidence>
<gene>
    <name evidence="1" type="ORF">EW093_12445</name>
</gene>
<keyword evidence="2" id="KW-1185">Reference proteome</keyword>
<protein>
    <submittedName>
        <fullName evidence="1">Uncharacterized protein</fullName>
    </submittedName>
</protein>